<dbReference type="Pfam" id="PF00480">
    <property type="entry name" value="ROK"/>
    <property type="match status" value="1"/>
</dbReference>
<comment type="similarity">
    <text evidence="1">Belongs to the ROK (NagC/XylR) family.</text>
</comment>
<protein>
    <submittedName>
        <fullName evidence="2">Serine/threonine protein kinase</fullName>
    </submittedName>
</protein>
<keyword evidence="2" id="KW-0808">Transferase</keyword>
<dbReference type="SUPFAM" id="SSF46785">
    <property type="entry name" value="Winged helix' DNA-binding domain"/>
    <property type="match status" value="1"/>
</dbReference>
<name>A0A2S9K384_9BURK</name>
<dbReference type="RefSeq" id="WP_105748899.1">
    <property type="nucleotide sequence ID" value="NZ_PVLQ01000044.1"/>
</dbReference>
<dbReference type="Proteomes" id="UP000238589">
    <property type="component" value="Unassembled WGS sequence"/>
</dbReference>
<gene>
    <name evidence="2" type="ORF">C6P64_12460</name>
</gene>
<dbReference type="Pfam" id="PF13412">
    <property type="entry name" value="HTH_24"/>
    <property type="match status" value="1"/>
</dbReference>
<dbReference type="SUPFAM" id="SSF53067">
    <property type="entry name" value="Actin-like ATPase domain"/>
    <property type="match status" value="1"/>
</dbReference>
<comment type="caution">
    <text evidence="2">The sequence shown here is derived from an EMBL/GenBank/DDBJ whole genome shotgun (WGS) entry which is preliminary data.</text>
</comment>
<keyword evidence="2" id="KW-0723">Serine/threonine-protein kinase</keyword>
<keyword evidence="2" id="KW-0418">Kinase</keyword>
<dbReference type="CDD" id="cd23763">
    <property type="entry name" value="ASKHA_ATPase_ROK"/>
    <property type="match status" value="1"/>
</dbReference>
<dbReference type="InterPro" id="IPR043129">
    <property type="entry name" value="ATPase_NBD"/>
</dbReference>
<dbReference type="EMBL" id="PVLQ01000044">
    <property type="protein sequence ID" value="PRD64832.1"/>
    <property type="molecule type" value="Genomic_DNA"/>
</dbReference>
<dbReference type="PANTHER" id="PTHR18964:SF149">
    <property type="entry name" value="BIFUNCTIONAL UDP-N-ACETYLGLUCOSAMINE 2-EPIMERASE_N-ACETYLMANNOSAMINE KINASE"/>
    <property type="match status" value="1"/>
</dbReference>
<accession>A0A2S9K384</accession>
<evidence type="ECO:0000313" key="2">
    <source>
        <dbReference type="EMBL" id="PRD64832.1"/>
    </source>
</evidence>
<dbReference type="OrthoDB" id="8595273at2"/>
<dbReference type="AlphaFoldDB" id="A0A2S9K384"/>
<dbReference type="InterPro" id="IPR036390">
    <property type="entry name" value="WH_DNA-bd_sf"/>
</dbReference>
<organism evidence="2 3">
    <name type="scientific">Malikia granosa</name>
    <dbReference type="NCBI Taxonomy" id="263067"/>
    <lineage>
        <taxon>Bacteria</taxon>
        <taxon>Pseudomonadati</taxon>
        <taxon>Pseudomonadota</taxon>
        <taxon>Betaproteobacteria</taxon>
        <taxon>Burkholderiales</taxon>
        <taxon>Comamonadaceae</taxon>
        <taxon>Malikia</taxon>
    </lineage>
</organism>
<dbReference type="GO" id="GO:0004674">
    <property type="term" value="F:protein serine/threonine kinase activity"/>
    <property type="evidence" value="ECO:0007669"/>
    <property type="project" value="UniProtKB-KW"/>
</dbReference>
<proteinExistence type="inferred from homology"/>
<dbReference type="Gene3D" id="3.30.420.40">
    <property type="match status" value="2"/>
</dbReference>
<dbReference type="Gene3D" id="1.10.10.10">
    <property type="entry name" value="Winged helix-like DNA-binding domain superfamily/Winged helix DNA-binding domain"/>
    <property type="match status" value="1"/>
</dbReference>
<dbReference type="InterPro" id="IPR000600">
    <property type="entry name" value="ROK"/>
</dbReference>
<evidence type="ECO:0000313" key="3">
    <source>
        <dbReference type="Proteomes" id="UP000238589"/>
    </source>
</evidence>
<reference evidence="2 3" key="1">
    <citation type="submission" date="2018-03" db="EMBL/GenBank/DDBJ databases">
        <title>Comparative genomics illustrates the genes involved in a hyperalkaliphilic mechanisms of Serpentinomonas isolated from highly-alkaline calcium-rich serpentinized springs.</title>
        <authorList>
            <person name="Suzuki S."/>
            <person name="Ishii S."/>
            <person name="Walworth N."/>
            <person name="Bird L."/>
            <person name="Kuenen J.G."/>
            <person name="Nealson K.H."/>
        </authorList>
    </citation>
    <scope>NUCLEOTIDE SEQUENCE [LARGE SCALE GENOMIC DNA]</scope>
    <source>
        <strain evidence="2 3">P1</strain>
    </source>
</reference>
<sequence length="414" mass="44877">MPRAKSPAVSYSAPTAEVTRAMRGSNQRGMRQFNERIVLQTIRLHGAIPKADLARLTQLSNQTVSVIVERLLDEGLLLKQERVRGRIGQPSIPLSLNPEGAFSVGVQVGRRSMEVLVLDFSGQIRHQHVFHYAWPDPDEVLLHIASALRALRGQMGERWARVVGLGLSAPLFLHQWADLLGPEAAPAMARWEGVDLPERVQALTELPVVFAKDTIAACTAELLQGHGQQLRSFLYVFVGTFVGGGLVLSGHLLPGERGNAGAIGSLPLGMARSGRPAQLLEQSSGWQLEQALIQAGLDPQLIHDDAITDPAYEALTRPWLETAADALAMTITSATALLDLDAVVLDGSLSRPLLEALLGRTRQVLESYPLVGIVRPGRLEMGQVGAHARALGGALLPLHTQFFPDKDIFLKQDL</sequence>
<dbReference type="PANTHER" id="PTHR18964">
    <property type="entry name" value="ROK (REPRESSOR, ORF, KINASE) FAMILY"/>
    <property type="match status" value="1"/>
</dbReference>
<dbReference type="InterPro" id="IPR036388">
    <property type="entry name" value="WH-like_DNA-bd_sf"/>
</dbReference>
<evidence type="ECO:0000256" key="1">
    <source>
        <dbReference type="ARBA" id="ARBA00006479"/>
    </source>
</evidence>
<keyword evidence="3" id="KW-1185">Reference proteome</keyword>